<dbReference type="Proteomes" id="UP000215914">
    <property type="component" value="Unassembled WGS sequence"/>
</dbReference>
<dbReference type="PANTHER" id="PTHR36318">
    <property type="entry name" value="OS06G0581300 PROTEIN"/>
    <property type="match status" value="1"/>
</dbReference>
<dbReference type="PANTHER" id="PTHR36318:SF4">
    <property type="entry name" value="REVERSE TRANSCRIPTASE, RNA-DEPENDENT DNA POLYMERASE-RELATED"/>
    <property type="match status" value="1"/>
</dbReference>
<name>A0A9K3H4B8_HELAN</name>
<reference evidence="2" key="2">
    <citation type="submission" date="2020-06" db="EMBL/GenBank/DDBJ databases">
        <title>Helianthus annuus Genome sequencing and assembly Release 2.</title>
        <authorList>
            <person name="Gouzy J."/>
            <person name="Langlade N."/>
            <person name="Munos S."/>
        </authorList>
    </citation>
    <scope>NUCLEOTIDE SEQUENCE</scope>
    <source>
        <tissue evidence="2">Leaves</tissue>
    </source>
</reference>
<feature type="transmembrane region" description="Helical" evidence="1">
    <location>
        <begin position="72"/>
        <end position="95"/>
    </location>
</feature>
<dbReference type="Gramene" id="mRNA:HanXRQr2_Chr15g0706521">
    <property type="protein sequence ID" value="mRNA:HanXRQr2_Chr15g0706521"/>
    <property type="gene ID" value="HanXRQr2_Chr15g0706521"/>
</dbReference>
<dbReference type="AlphaFoldDB" id="A0A9K3H4B8"/>
<evidence type="ECO:0000313" key="2">
    <source>
        <dbReference type="EMBL" id="KAF5765673.1"/>
    </source>
</evidence>
<keyword evidence="3" id="KW-1185">Reference proteome</keyword>
<proteinExistence type="predicted"/>
<evidence type="ECO:0000256" key="1">
    <source>
        <dbReference type="SAM" id="Phobius"/>
    </source>
</evidence>
<dbReference type="InterPro" id="IPR009943">
    <property type="entry name" value="DUF1475"/>
</dbReference>
<organism evidence="2 3">
    <name type="scientific">Helianthus annuus</name>
    <name type="common">Common sunflower</name>
    <dbReference type="NCBI Taxonomy" id="4232"/>
    <lineage>
        <taxon>Eukaryota</taxon>
        <taxon>Viridiplantae</taxon>
        <taxon>Streptophyta</taxon>
        <taxon>Embryophyta</taxon>
        <taxon>Tracheophyta</taxon>
        <taxon>Spermatophyta</taxon>
        <taxon>Magnoliopsida</taxon>
        <taxon>eudicotyledons</taxon>
        <taxon>Gunneridae</taxon>
        <taxon>Pentapetalae</taxon>
        <taxon>asterids</taxon>
        <taxon>campanulids</taxon>
        <taxon>Asterales</taxon>
        <taxon>Asteraceae</taxon>
        <taxon>Asteroideae</taxon>
        <taxon>Heliantheae alliance</taxon>
        <taxon>Heliantheae</taxon>
        <taxon>Helianthus</taxon>
    </lineage>
</organism>
<feature type="transmembrane region" description="Helical" evidence="1">
    <location>
        <begin position="45"/>
        <end position="66"/>
    </location>
</feature>
<gene>
    <name evidence="2" type="ORF">HanXRQr2_Chr15g0706521</name>
</gene>
<keyword evidence="1" id="KW-0812">Transmembrane</keyword>
<evidence type="ECO:0000313" key="3">
    <source>
        <dbReference type="Proteomes" id="UP000215914"/>
    </source>
</evidence>
<accession>A0A9K3H4B8</accession>
<protein>
    <submittedName>
        <fullName evidence="2">Uncharacterized protein</fullName>
    </submittedName>
</protein>
<sequence>MVAAASIGVSMKTLFIFLFCVMVAAFAYLFLFGDYFSCFDIHSRWFILMAVDFTACTVPIVAWVYYKESSWIFAFIVMAAMNVLGSLVSLGYILAQFYKLSHEEYLKDPLYFVLTRR</sequence>
<comment type="caution">
    <text evidence="2">The sequence shown here is derived from an EMBL/GenBank/DDBJ whole genome shotgun (WGS) entry which is preliminary data.</text>
</comment>
<feature type="transmembrane region" description="Helical" evidence="1">
    <location>
        <begin position="14"/>
        <end position="33"/>
    </location>
</feature>
<keyword evidence="1" id="KW-0472">Membrane</keyword>
<dbReference type="Pfam" id="PF07343">
    <property type="entry name" value="DUF1475"/>
    <property type="match status" value="1"/>
</dbReference>
<reference evidence="2" key="1">
    <citation type="journal article" date="2017" name="Nature">
        <title>The sunflower genome provides insights into oil metabolism, flowering and Asterid evolution.</title>
        <authorList>
            <person name="Badouin H."/>
            <person name="Gouzy J."/>
            <person name="Grassa C.J."/>
            <person name="Murat F."/>
            <person name="Staton S.E."/>
            <person name="Cottret L."/>
            <person name="Lelandais-Briere C."/>
            <person name="Owens G.L."/>
            <person name="Carrere S."/>
            <person name="Mayjonade B."/>
            <person name="Legrand L."/>
            <person name="Gill N."/>
            <person name="Kane N.C."/>
            <person name="Bowers J.E."/>
            <person name="Hubner S."/>
            <person name="Bellec A."/>
            <person name="Berard A."/>
            <person name="Berges H."/>
            <person name="Blanchet N."/>
            <person name="Boniface M.C."/>
            <person name="Brunel D."/>
            <person name="Catrice O."/>
            <person name="Chaidir N."/>
            <person name="Claudel C."/>
            <person name="Donnadieu C."/>
            <person name="Faraut T."/>
            <person name="Fievet G."/>
            <person name="Helmstetter N."/>
            <person name="King M."/>
            <person name="Knapp S.J."/>
            <person name="Lai Z."/>
            <person name="Le Paslier M.C."/>
            <person name="Lippi Y."/>
            <person name="Lorenzon L."/>
            <person name="Mandel J.R."/>
            <person name="Marage G."/>
            <person name="Marchand G."/>
            <person name="Marquand E."/>
            <person name="Bret-Mestries E."/>
            <person name="Morien E."/>
            <person name="Nambeesan S."/>
            <person name="Nguyen T."/>
            <person name="Pegot-Espagnet P."/>
            <person name="Pouilly N."/>
            <person name="Raftis F."/>
            <person name="Sallet E."/>
            <person name="Schiex T."/>
            <person name="Thomas J."/>
            <person name="Vandecasteele C."/>
            <person name="Vares D."/>
            <person name="Vear F."/>
            <person name="Vautrin S."/>
            <person name="Crespi M."/>
            <person name="Mangin B."/>
            <person name="Burke J.M."/>
            <person name="Salse J."/>
            <person name="Munos S."/>
            <person name="Vincourt P."/>
            <person name="Rieseberg L.H."/>
            <person name="Langlade N.B."/>
        </authorList>
    </citation>
    <scope>NUCLEOTIDE SEQUENCE</scope>
    <source>
        <tissue evidence="2">Leaves</tissue>
    </source>
</reference>
<dbReference type="EMBL" id="MNCJ02000330">
    <property type="protein sequence ID" value="KAF5765673.1"/>
    <property type="molecule type" value="Genomic_DNA"/>
</dbReference>
<keyword evidence="1" id="KW-1133">Transmembrane helix</keyword>